<dbReference type="EMBL" id="KB909416">
    <property type="protein sequence ID" value="EOB12164.1"/>
    <property type="molecule type" value="Genomic_DNA"/>
</dbReference>
<evidence type="ECO:0000313" key="8">
    <source>
        <dbReference type="EMBL" id="EOB12164.1"/>
    </source>
</evidence>
<keyword evidence="2 6" id="KW-0805">Transcription regulation</keyword>
<evidence type="ECO:0000256" key="3">
    <source>
        <dbReference type="ARBA" id="ARBA00023125"/>
    </source>
</evidence>
<dbReference type="PANTHER" id="PTHR12632">
    <property type="entry name" value="TRANSCRIPTION FACTOR NF-Y ALPHA-RELATED"/>
    <property type="match status" value="1"/>
</dbReference>
<sequence>MKHKSETKIPQKDLNSHEYKKEMPHISTQDTGDMHDLDEYDDYLSRHSNQQNQNTEGYEHSQQHFNYGFFDKSSLTNVYVNAKQLSCIKKRKMRRDYLDKLMVPPRNTYLHESRHRHAMKRLRAPSGRFLTKEETEEFLKNQEVDQREDL</sequence>
<feature type="compositionally biased region" description="Polar residues" evidence="7">
    <location>
        <begin position="46"/>
        <end position="56"/>
    </location>
</feature>
<evidence type="ECO:0000256" key="6">
    <source>
        <dbReference type="RuleBase" id="RU367155"/>
    </source>
</evidence>
<dbReference type="InterPro" id="IPR001289">
    <property type="entry name" value="NFYA"/>
</dbReference>
<dbReference type="OrthoDB" id="1097733at2759"/>
<dbReference type="AlphaFoldDB" id="R0M2A2"/>
<comment type="subunit">
    <text evidence="6">Heterotrimer.</text>
</comment>
<evidence type="ECO:0000256" key="2">
    <source>
        <dbReference type="ARBA" id="ARBA00023015"/>
    </source>
</evidence>
<evidence type="ECO:0000256" key="1">
    <source>
        <dbReference type="ARBA" id="ARBA00004123"/>
    </source>
</evidence>
<evidence type="ECO:0000256" key="5">
    <source>
        <dbReference type="ARBA" id="ARBA00023242"/>
    </source>
</evidence>
<keyword evidence="9" id="KW-1185">Reference proteome</keyword>
<dbReference type="GO" id="GO:0005634">
    <property type="term" value="C:nucleus"/>
    <property type="evidence" value="ECO:0007669"/>
    <property type="project" value="UniProtKB-SubCell"/>
</dbReference>
<protein>
    <recommendedName>
        <fullName evidence="6">Transcriptional activator HAP2</fullName>
    </recommendedName>
</protein>
<keyword evidence="4 6" id="KW-0804">Transcription</keyword>
<name>R0M2A2_NOSB1</name>
<dbReference type="Proteomes" id="UP000016927">
    <property type="component" value="Unassembled WGS sequence"/>
</dbReference>
<keyword evidence="3 6" id="KW-0238">DNA-binding</keyword>
<comment type="function">
    <text evidence="6">Component of the sequence-specific heterotrimeric transcription factor (NF-Y) which specifically recognizes a 5'-CCAAT-3' box motif found in the promoters of its target genes.</text>
</comment>
<gene>
    <name evidence="8" type="primary">NFYA</name>
    <name evidence="8" type="ORF">NBO_508g0015</name>
</gene>
<dbReference type="STRING" id="578461.R0M2A2"/>
<dbReference type="SMART" id="SM00521">
    <property type="entry name" value="CBF"/>
    <property type="match status" value="1"/>
</dbReference>
<evidence type="ECO:0000256" key="7">
    <source>
        <dbReference type="SAM" id="MobiDB-lite"/>
    </source>
</evidence>
<dbReference type="PROSITE" id="PS51152">
    <property type="entry name" value="NFYA_HAP2_2"/>
    <property type="match status" value="1"/>
</dbReference>
<dbReference type="Pfam" id="PF02045">
    <property type="entry name" value="CBFB_NFYA"/>
    <property type="match status" value="1"/>
</dbReference>
<accession>R0M2A2</accession>
<keyword evidence="5 6" id="KW-0539">Nucleus</keyword>
<evidence type="ECO:0000313" key="9">
    <source>
        <dbReference type="Proteomes" id="UP000016927"/>
    </source>
</evidence>
<organism evidence="8 9">
    <name type="scientific">Nosema bombycis (strain CQ1 / CVCC 102059)</name>
    <name type="common">Microsporidian parasite</name>
    <name type="synonym">Pebrine of silkworm</name>
    <dbReference type="NCBI Taxonomy" id="578461"/>
    <lineage>
        <taxon>Eukaryota</taxon>
        <taxon>Fungi</taxon>
        <taxon>Fungi incertae sedis</taxon>
        <taxon>Microsporidia</taxon>
        <taxon>Nosematidae</taxon>
        <taxon>Nosema</taxon>
    </lineage>
</organism>
<dbReference type="Gene3D" id="6.10.250.2430">
    <property type="match status" value="1"/>
</dbReference>
<feature type="compositionally biased region" description="Basic and acidic residues" evidence="7">
    <location>
        <begin position="1"/>
        <end position="24"/>
    </location>
</feature>
<feature type="region of interest" description="Disordered" evidence="7">
    <location>
        <begin position="1"/>
        <end position="60"/>
    </location>
</feature>
<dbReference type="HOGENOM" id="CLU_1835715_0_0_1"/>
<comment type="subcellular location">
    <subcellularLocation>
        <location evidence="1 6">Nucleus</location>
    </subcellularLocation>
</comment>
<comment type="similarity">
    <text evidence="6">Belongs to the NFYA/HAP2 subunit family.</text>
</comment>
<dbReference type="GO" id="GO:0003700">
    <property type="term" value="F:DNA-binding transcription factor activity"/>
    <property type="evidence" value="ECO:0007669"/>
    <property type="project" value="UniProtKB-UniRule"/>
</dbReference>
<dbReference type="VEuPathDB" id="MicrosporidiaDB:NBO_508g0015"/>
<dbReference type="GO" id="GO:0003677">
    <property type="term" value="F:DNA binding"/>
    <property type="evidence" value="ECO:0007669"/>
    <property type="project" value="UniProtKB-KW"/>
</dbReference>
<reference evidence="8 9" key="1">
    <citation type="journal article" date="2013" name="BMC Genomics">
        <title>Comparative genomics of parasitic silkworm microsporidia reveal an association between genome expansion and host adaptation.</title>
        <authorList>
            <person name="Pan G."/>
            <person name="Xu J."/>
            <person name="Li T."/>
            <person name="Xia Q."/>
            <person name="Liu S.L."/>
            <person name="Zhang G."/>
            <person name="Li S."/>
            <person name="Li C."/>
            <person name="Liu H."/>
            <person name="Yang L."/>
            <person name="Liu T."/>
            <person name="Zhang X."/>
            <person name="Wu Z."/>
            <person name="Fan W."/>
            <person name="Dang X."/>
            <person name="Xiang H."/>
            <person name="Tao M."/>
            <person name="Li Y."/>
            <person name="Hu J."/>
            <person name="Li Z."/>
            <person name="Lin L."/>
            <person name="Luo J."/>
            <person name="Geng L."/>
            <person name="Wang L."/>
            <person name="Long M."/>
            <person name="Wan Y."/>
            <person name="He N."/>
            <person name="Zhang Z."/>
            <person name="Lu C."/>
            <person name="Keeling P.J."/>
            <person name="Wang J."/>
            <person name="Xiang Z."/>
            <person name="Zhou Z."/>
        </authorList>
    </citation>
    <scope>NUCLEOTIDE SEQUENCE [LARGE SCALE GENOMIC DNA]</scope>
    <source>
        <strain evidence="9">CQ1 / CVCC 102059</strain>
    </source>
</reference>
<evidence type="ECO:0000256" key="4">
    <source>
        <dbReference type="ARBA" id="ARBA00023163"/>
    </source>
</evidence>
<proteinExistence type="inferred from homology"/>